<keyword evidence="3" id="KW-1185">Reference proteome</keyword>
<reference evidence="2" key="1">
    <citation type="submission" date="2022-06" db="EMBL/GenBank/DDBJ databases">
        <title>Genome Sequence of Candolleomyces eurysporus.</title>
        <authorList>
            <person name="Buettner E."/>
        </authorList>
    </citation>
    <scope>NUCLEOTIDE SEQUENCE</scope>
    <source>
        <strain evidence="2">VTCC 930004</strain>
    </source>
</reference>
<dbReference type="AlphaFoldDB" id="A0A9W8JL97"/>
<evidence type="ECO:0000313" key="3">
    <source>
        <dbReference type="Proteomes" id="UP001140091"/>
    </source>
</evidence>
<evidence type="ECO:0000256" key="1">
    <source>
        <dbReference type="SAM" id="MobiDB-lite"/>
    </source>
</evidence>
<evidence type="ECO:0000313" key="2">
    <source>
        <dbReference type="EMBL" id="KAJ2936796.1"/>
    </source>
</evidence>
<gene>
    <name evidence="2" type="ORF">H1R20_g310</name>
</gene>
<feature type="region of interest" description="Disordered" evidence="1">
    <location>
        <begin position="1"/>
        <end position="34"/>
    </location>
</feature>
<dbReference type="Proteomes" id="UP001140091">
    <property type="component" value="Unassembled WGS sequence"/>
</dbReference>
<comment type="caution">
    <text evidence="2">The sequence shown here is derived from an EMBL/GenBank/DDBJ whole genome shotgun (WGS) entry which is preliminary data.</text>
</comment>
<name>A0A9W8JL97_9AGAR</name>
<proteinExistence type="predicted"/>
<dbReference type="OrthoDB" id="3055225at2759"/>
<feature type="non-terminal residue" evidence="2">
    <location>
        <position position="1"/>
    </location>
</feature>
<dbReference type="EMBL" id="JANBPK010000017">
    <property type="protein sequence ID" value="KAJ2936796.1"/>
    <property type="molecule type" value="Genomic_DNA"/>
</dbReference>
<organism evidence="2 3">
    <name type="scientific">Candolleomyces eurysporus</name>
    <dbReference type="NCBI Taxonomy" id="2828524"/>
    <lineage>
        <taxon>Eukaryota</taxon>
        <taxon>Fungi</taxon>
        <taxon>Dikarya</taxon>
        <taxon>Basidiomycota</taxon>
        <taxon>Agaricomycotina</taxon>
        <taxon>Agaricomycetes</taxon>
        <taxon>Agaricomycetidae</taxon>
        <taxon>Agaricales</taxon>
        <taxon>Agaricineae</taxon>
        <taxon>Psathyrellaceae</taxon>
        <taxon>Candolleomyces</taxon>
    </lineage>
</organism>
<accession>A0A9W8JL97</accession>
<protein>
    <submittedName>
        <fullName evidence="2">Uncharacterized protein</fullName>
    </submittedName>
</protein>
<sequence length="166" mass="18135">MSTDGRGPSSGIENARQDAEPKPASSLANKSTSTWGERVKNTKLSGELPFLINTYHFSSIQTADDFLADAKLLSDVGEFHHYDSYSLTPTSADGAFQLSSPASLTLFVQTHSAMNSSSVQRPGITIRDVRYTTLLDHLYYSSYASVPEQPRIGGTLEESIKKRLLS</sequence>